<dbReference type="Proteomes" id="UP000619761">
    <property type="component" value="Unassembled WGS sequence"/>
</dbReference>
<reference evidence="4" key="1">
    <citation type="journal article" date="2019" name="Int. J. Syst. Evol. Microbiol.">
        <title>The Global Catalogue of Microorganisms (GCM) 10K type strain sequencing project: providing services to taxonomists for standard genome sequencing and annotation.</title>
        <authorList>
            <consortium name="The Broad Institute Genomics Platform"/>
            <consortium name="The Broad Institute Genome Sequencing Center for Infectious Disease"/>
            <person name="Wu L."/>
            <person name="Ma J."/>
        </authorList>
    </citation>
    <scope>NUCLEOTIDE SEQUENCE [LARGE SCALE GENOMIC DNA]</scope>
    <source>
        <strain evidence="4">KCTC 32239</strain>
    </source>
</reference>
<proteinExistence type="predicted"/>
<keyword evidence="4" id="KW-1185">Reference proteome</keyword>
<evidence type="ECO:0000313" key="4">
    <source>
        <dbReference type="Proteomes" id="UP000619761"/>
    </source>
</evidence>
<evidence type="ECO:0000256" key="2">
    <source>
        <dbReference type="SAM" id="SignalP"/>
    </source>
</evidence>
<feature type="region of interest" description="Disordered" evidence="1">
    <location>
        <begin position="125"/>
        <end position="144"/>
    </location>
</feature>
<dbReference type="RefSeq" id="WP_189417362.1">
    <property type="nucleotide sequence ID" value="NZ_BMYZ01000001.1"/>
</dbReference>
<name>A0ABQ3AZ47_9GAMM</name>
<evidence type="ECO:0000313" key="3">
    <source>
        <dbReference type="EMBL" id="GGY71753.1"/>
    </source>
</evidence>
<keyword evidence="2" id="KW-0732">Signal</keyword>
<evidence type="ECO:0000256" key="1">
    <source>
        <dbReference type="SAM" id="MobiDB-lite"/>
    </source>
</evidence>
<evidence type="ECO:0008006" key="5">
    <source>
        <dbReference type="Google" id="ProtNLM"/>
    </source>
</evidence>
<organism evidence="3 4">
    <name type="scientific">Cellvibrio zantedeschiae</name>
    <dbReference type="NCBI Taxonomy" id="1237077"/>
    <lineage>
        <taxon>Bacteria</taxon>
        <taxon>Pseudomonadati</taxon>
        <taxon>Pseudomonadota</taxon>
        <taxon>Gammaproteobacteria</taxon>
        <taxon>Cellvibrionales</taxon>
        <taxon>Cellvibrionaceae</taxon>
        <taxon>Cellvibrio</taxon>
    </lineage>
</organism>
<accession>A0ABQ3AZ47</accession>
<dbReference type="InterPro" id="IPR046150">
    <property type="entry name" value="DUF6152"/>
</dbReference>
<protein>
    <recommendedName>
        <fullName evidence="5">OB-fold nucleic acid binding domain-containing protein</fullName>
    </recommendedName>
</protein>
<sequence>MRSFVTKNFALAVATTALLGSSLSANAHHAFSAEFDAQKPVELTGVVTKGQWVNPHSWIFVDVKNAKGEIENWGFEFGAPFSLKQKGLTKNTLPIGTEIKLKGYLAKNGEKFAYSTSITLPDGRVFQTGGAQDAPGTPAGTAAQ</sequence>
<feature type="signal peptide" evidence="2">
    <location>
        <begin position="1"/>
        <end position="27"/>
    </location>
</feature>
<comment type="caution">
    <text evidence="3">The sequence shown here is derived from an EMBL/GenBank/DDBJ whole genome shotgun (WGS) entry which is preliminary data.</text>
</comment>
<gene>
    <name evidence="3" type="ORF">GCM10011613_15780</name>
</gene>
<dbReference type="EMBL" id="BMYZ01000001">
    <property type="protein sequence ID" value="GGY71753.1"/>
    <property type="molecule type" value="Genomic_DNA"/>
</dbReference>
<dbReference type="Pfam" id="PF19649">
    <property type="entry name" value="DUF6152"/>
    <property type="match status" value="1"/>
</dbReference>
<feature type="chain" id="PRO_5047478840" description="OB-fold nucleic acid binding domain-containing protein" evidence="2">
    <location>
        <begin position="28"/>
        <end position="144"/>
    </location>
</feature>